<name>A0A9D2FJZ6_9FIRM</name>
<dbReference type="PROSITE" id="PS01124">
    <property type="entry name" value="HTH_ARAC_FAMILY_2"/>
    <property type="match status" value="1"/>
</dbReference>
<evidence type="ECO:0000256" key="3">
    <source>
        <dbReference type="ARBA" id="ARBA00023163"/>
    </source>
</evidence>
<evidence type="ECO:0000256" key="1">
    <source>
        <dbReference type="ARBA" id="ARBA00023015"/>
    </source>
</evidence>
<dbReference type="Proteomes" id="UP000824105">
    <property type="component" value="Unassembled WGS sequence"/>
</dbReference>
<dbReference type="InterPro" id="IPR018060">
    <property type="entry name" value="HTH_AraC"/>
</dbReference>
<dbReference type="InterPro" id="IPR009057">
    <property type="entry name" value="Homeodomain-like_sf"/>
</dbReference>
<evidence type="ECO:0000313" key="5">
    <source>
        <dbReference type="EMBL" id="HIZ61931.1"/>
    </source>
</evidence>
<sequence length="300" mass="32680">MRELCRSQPGWDCRALAAAGAEVWRLEGTPQEKSGPAAPGPGQVEALFCRRGGLQLERSGGQRLPLRPGQVLLLGGSAEDCLVRFCCEPFQGILVAMPEQAARALPASLCPGLGGLPAGIGHGARVVTAVLWGEAFFHTLEQLPASEQGTYCALKTGELFFLLQVGKAALLRPQGERYYDHYQLQAVQGVRDYMRAHLDEHLTIPELAGRFHISATMLKACFRQVYGVPVHQYLLEQRMVQAAELLASTRRSVSAVAAAVGYRGTGQFSTAFRARYRLSPAQYRQAARKRTAGAQEFSQP</sequence>
<dbReference type="Pfam" id="PF12833">
    <property type="entry name" value="HTH_18"/>
    <property type="match status" value="1"/>
</dbReference>
<keyword evidence="2" id="KW-0238">DNA-binding</keyword>
<comment type="caution">
    <text evidence="5">The sequence shown here is derived from an EMBL/GenBank/DDBJ whole genome shotgun (WGS) entry which is preliminary data.</text>
</comment>
<reference evidence="5" key="1">
    <citation type="journal article" date="2021" name="PeerJ">
        <title>Extensive microbial diversity within the chicken gut microbiome revealed by metagenomics and culture.</title>
        <authorList>
            <person name="Gilroy R."/>
            <person name="Ravi A."/>
            <person name="Getino M."/>
            <person name="Pursley I."/>
            <person name="Horton D.L."/>
            <person name="Alikhan N.F."/>
            <person name="Baker D."/>
            <person name="Gharbi K."/>
            <person name="Hall N."/>
            <person name="Watson M."/>
            <person name="Adriaenssens E.M."/>
            <person name="Foster-Nyarko E."/>
            <person name="Jarju S."/>
            <person name="Secka A."/>
            <person name="Antonio M."/>
            <person name="Oren A."/>
            <person name="Chaudhuri R.R."/>
            <person name="La Ragione R."/>
            <person name="Hildebrand F."/>
            <person name="Pallen M.J."/>
        </authorList>
    </citation>
    <scope>NUCLEOTIDE SEQUENCE</scope>
    <source>
        <strain evidence="5">CHK188-11489</strain>
    </source>
</reference>
<reference evidence="5" key="2">
    <citation type="submission" date="2021-04" db="EMBL/GenBank/DDBJ databases">
        <authorList>
            <person name="Gilroy R."/>
        </authorList>
    </citation>
    <scope>NUCLEOTIDE SEQUENCE</scope>
    <source>
        <strain evidence="5">CHK188-11489</strain>
    </source>
</reference>
<dbReference type="AlphaFoldDB" id="A0A9D2FJZ6"/>
<evidence type="ECO:0000259" key="4">
    <source>
        <dbReference type="PROSITE" id="PS01124"/>
    </source>
</evidence>
<organism evidence="5 6">
    <name type="scientific">Candidatus Gemmiger avistercoris</name>
    <dbReference type="NCBI Taxonomy" id="2838606"/>
    <lineage>
        <taxon>Bacteria</taxon>
        <taxon>Bacillati</taxon>
        <taxon>Bacillota</taxon>
        <taxon>Clostridia</taxon>
        <taxon>Eubacteriales</taxon>
        <taxon>Gemmiger</taxon>
    </lineage>
</organism>
<dbReference type="SUPFAM" id="SSF46689">
    <property type="entry name" value="Homeodomain-like"/>
    <property type="match status" value="2"/>
</dbReference>
<accession>A0A9D2FJZ6</accession>
<dbReference type="PANTHER" id="PTHR47893">
    <property type="entry name" value="REGULATORY PROTEIN PCHR"/>
    <property type="match status" value="1"/>
</dbReference>
<dbReference type="SMART" id="SM00342">
    <property type="entry name" value="HTH_ARAC"/>
    <property type="match status" value="1"/>
</dbReference>
<dbReference type="EMBL" id="DXBF01000034">
    <property type="protein sequence ID" value="HIZ61931.1"/>
    <property type="molecule type" value="Genomic_DNA"/>
</dbReference>
<dbReference type="GO" id="GO:0043565">
    <property type="term" value="F:sequence-specific DNA binding"/>
    <property type="evidence" value="ECO:0007669"/>
    <property type="project" value="InterPro"/>
</dbReference>
<keyword evidence="3" id="KW-0804">Transcription</keyword>
<gene>
    <name evidence="5" type="ORF">H9724_04080</name>
</gene>
<dbReference type="PROSITE" id="PS00041">
    <property type="entry name" value="HTH_ARAC_FAMILY_1"/>
    <property type="match status" value="1"/>
</dbReference>
<evidence type="ECO:0000313" key="6">
    <source>
        <dbReference type="Proteomes" id="UP000824105"/>
    </source>
</evidence>
<dbReference type="InterPro" id="IPR018062">
    <property type="entry name" value="HTH_AraC-typ_CS"/>
</dbReference>
<keyword evidence="1" id="KW-0805">Transcription regulation</keyword>
<dbReference type="GO" id="GO:0003700">
    <property type="term" value="F:DNA-binding transcription factor activity"/>
    <property type="evidence" value="ECO:0007669"/>
    <property type="project" value="InterPro"/>
</dbReference>
<dbReference type="InterPro" id="IPR053142">
    <property type="entry name" value="PchR_regulatory_protein"/>
</dbReference>
<proteinExistence type="predicted"/>
<evidence type="ECO:0000256" key="2">
    <source>
        <dbReference type="ARBA" id="ARBA00023125"/>
    </source>
</evidence>
<dbReference type="Gene3D" id="1.10.10.60">
    <property type="entry name" value="Homeodomain-like"/>
    <property type="match status" value="1"/>
</dbReference>
<protein>
    <submittedName>
        <fullName evidence="5">AraC family transcriptional regulator</fullName>
    </submittedName>
</protein>
<dbReference type="PANTHER" id="PTHR47893:SF1">
    <property type="entry name" value="REGULATORY PROTEIN PCHR"/>
    <property type="match status" value="1"/>
</dbReference>
<feature type="domain" description="HTH araC/xylS-type" evidence="4">
    <location>
        <begin position="188"/>
        <end position="286"/>
    </location>
</feature>